<evidence type="ECO:0000256" key="1">
    <source>
        <dbReference type="SAM" id="MobiDB-lite"/>
    </source>
</evidence>
<proteinExistence type="predicted"/>
<gene>
    <name evidence="2" type="ORF">IWX46DRAFT_268131</name>
</gene>
<feature type="compositionally biased region" description="Basic residues" evidence="1">
    <location>
        <begin position="154"/>
        <end position="163"/>
    </location>
</feature>
<accession>A0ABR1LMT4</accession>
<sequence length="293" mass="32801">MSSGARSSLELSHMNASVLFPLLRWAARIEKQKRSTLALLWLMSYRQANSLSIPRGGAQGTCFCSSPHGPPVCCQCTQHQQTASEQRHASRHRSSCLLLLVQSHHLGRSGASPVGNRRVLTNWNPQHRNNSDEMRLSPSARRCPSAAPVPRPQPRGRFRRPGKSCREGENIFEDRRRCPQKRSYLRLLRGAHFGRVFPQTMTASSRLATMTSGAVDGFRPSILCSLNVATCTHAILIAAVIIHGVDGAPHPMLSGRWEWPRKIVRWHASFERNQLLFIISLSVPLLLMIRRAA</sequence>
<keyword evidence="3" id="KW-1185">Reference proteome</keyword>
<evidence type="ECO:0000313" key="3">
    <source>
        <dbReference type="Proteomes" id="UP001365128"/>
    </source>
</evidence>
<dbReference type="EMBL" id="JBBPDW010000037">
    <property type="protein sequence ID" value="KAK7536498.1"/>
    <property type="molecule type" value="Genomic_DNA"/>
</dbReference>
<evidence type="ECO:0000313" key="2">
    <source>
        <dbReference type="EMBL" id="KAK7536498.1"/>
    </source>
</evidence>
<organism evidence="2 3">
    <name type="scientific">Phyllosticta citricarpa</name>
    <dbReference type="NCBI Taxonomy" id="55181"/>
    <lineage>
        <taxon>Eukaryota</taxon>
        <taxon>Fungi</taxon>
        <taxon>Dikarya</taxon>
        <taxon>Ascomycota</taxon>
        <taxon>Pezizomycotina</taxon>
        <taxon>Dothideomycetes</taxon>
        <taxon>Dothideomycetes incertae sedis</taxon>
        <taxon>Botryosphaeriales</taxon>
        <taxon>Phyllostictaceae</taxon>
        <taxon>Phyllosticta</taxon>
    </lineage>
</organism>
<feature type="region of interest" description="Disordered" evidence="1">
    <location>
        <begin position="109"/>
        <end position="165"/>
    </location>
</feature>
<protein>
    <submittedName>
        <fullName evidence="2">Uncharacterized protein</fullName>
    </submittedName>
</protein>
<feature type="compositionally biased region" description="Polar residues" evidence="1">
    <location>
        <begin position="119"/>
        <end position="128"/>
    </location>
</feature>
<comment type="caution">
    <text evidence="2">The sequence shown here is derived from an EMBL/GenBank/DDBJ whole genome shotgun (WGS) entry which is preliminary data.</text>
</comment>
<reference evidence="2 3" key="1">
    <citation type="submission" date="2024-04" db="EMBL/GenBank/DDBJ databases">
        <title>Phyllosticta paracitricarpa is synonymous to the EU quarantine fungus P. citricarpa based on phylogenomic analyses.</title>
        <authorList>
            <consortium name="Lawrence Berkeley National Laboratory"/>
            <person name="Van Ingen-Buijs V.A."/>
            <person name="Van Westerhoven A.C."/>
            <person name="Haridas S."/>
            <person name="Skiadas P."/>
            <person name="Martin F."/>
            <person name="Groenewald J.Z."/>
            <person name="Crous P.W."/>
            <person name="Seidl M.F."/>
        </authorList>
    </citation>
    <scope>NUCLEOTIDE SEQUENCE [LARGE SCALE GENOMIC DNA]</scope>
    <source>
        <strain evidence="2 3">CBS 122670</strain>
    </source>
</reference>
<dbReference type="Proteomes" id="UP001365128">
    <property type="component" value="Unassembled WGS sequence"/>
</dbReference>
<name>A0ABR1LMT4_9PEZI</name>